<sequence length="204" mass="23024">MNDVWCKKYDSGVDTKVLKNNSGLATSFILKCCICPYRVKISSDYHERTQIATVNIRYVYIMRSIGRGAEARRIFWALMNLPQPSTRFVPCNKRLINAVKLVSEETMQNAAQEADWENGSNKNIAVAVDGTRQKRSYSSLNDVVTVISIDTGKVIDVEILSKYCMCSNKGSHKKDFKCNFEGSSGSMEVEGASRIFQRSFIYIT</sequence>
<evidence type="ECO:0000259" key="1">
    <source>
        <dbReference type="Pfam" id="PF20700"/>
    </source>
</evidence>
<dbReference type="Proteomes" id="UP000887013">
    <property type="component" value="Unassembled WGS sequence"/>
</dbReference>
<accession>A0A8X6QM08</accession>
<dbReference type="InterPro" id="IPR049012">
    <property type="entry name" value="Mutator_transp_dom"/>
</dbReference>
<dbReference type="EMBL" id="BMAW01032537">
    <property type="protein sequence ID" value="GFU26076.1"/>
    <property type="molecule type" value="Genomic_DNA"/>
</dbReference>
<organism evidence="2 3">
    <name type="scientific">Nephila pilipes</name>
    <name type="common">Giant wood spider</name>
    <name type="synonym">Nephila maculata</name>
    <dbReference type="NCBI Taxonomy" id="299642"/>
    <lineage>
        <taxon>Eukaryota</taxon>
        <taxon>Metazoa</taxon>
        <taxon>Ecdysozoa</taxon>
        <taxon>Arthropoda</taxon>
        <taxon>Chelicerata</taxon>
        <taxon>Arachnida</taxon>
        <taxon>Araneae</taxon>
        <taxon>Araneomorphae</taxon>
        <taxon>Entelegynae</taxon>
        <taxon>Araneoidea</taxon>
        <taxon>Nephilidae</taxon>
        <taxon>Nephila</taxon>
    </lineage>
</organism>
<dbReference type="Pfam" id="PF20700">
    <property type="entry name" value="Mutator"/>
    <property type="match status" value="1"/>
</dbReference>
<comment type="caution">
    <text evidence="2">The sequence shown here is derived from an EMBL/GenBank/DDBJ whole genome shotgun (WGS) entry which is preliminary data.</text>
</comment>
<evidence type="ECO:0000313" key="3">
    <source>
        <dbReference type="Proteomes" id="UP000887013"/>
    </source>
</evidence>
<evidence type="ECO:0000313" key="2">
    <source>
        <dbReference type="EMBL" id="GFU26076.1"/>
    </source>
</evidence>
<name>A0A8X6QM08_NEPPI</name>
<dbReference type="OrthoDB" id="6427993at2759"/>
<feature type="domain" description="Mutator-like transposase" evidence="1">
    <location>
        <begin position="19"/>
        <end position="199"/>
    </location>
</feature>
<protein>
    <recommendedName>
        <fullName evidence="1">Mutator-like transposase domain-containing protein</fullName>
    </recommendedName>
</protein>
<keyword evidence="3" id="KW-1185">Reference proteome</keyword>
<gene>
    <name evidence="2" type="primary">AVEN_274169_1</name>
    <name evidence="2" type="ORF">NPIL_407061</name>
</gene>
<proteinExistence type="predicted"/>
<dbReference type="AlphaFoldDB" id="A0A8X6QM08"/>
<reference evidence="2" key="1">
    <citation type="submission" date="2020-08" db="EMBL/GenBank/DDBJ databases">
        <title>Multicomponent nature underlies the extraordinary mechanical properties of spider dragline silk.</title>
        <authorList>
            <person name="Kono N."/>
            <person name="Nakamura H."/>
            <person name="Mori M."/>
            <person name="Yoshida Y."/>
            <person name="Ohtoshi R."/>
            <person name="Malay A.D."/>
            <person name="Moran D.A.P."/>
            <person name="Tomita M."/>
            <person name="Numata K."/>
            <person name="Arakawa K."/>
        </authorList>
    </citation>
    <scope>NUCLEOTIDE SEQUENCE</scope>
</reference>